<protein>
    <submittedName>
        <fullName evidence="2">Uncharacterized protein</fullName>
    </submittedName>
</protein>
<dbReference type="EMBL" id="VXIV02001586">
    <property type="protein sequence ID" value="KAF6031593.1"/>
    <property type="molecule type" value="Genomic_DNA"/>
</dbReference>
<proteinExistence type="predicted"/>
<feature type="region of interest" description="Disordered" evidence="1">
    <location>
        <begin position="1"/>
        <end position="157"/>
    </location>
</feature>
<sequence>MTASFSGGELDSEKKKQKKAKNGGILGLFRLTKARKSLEERSNKQSAKNSKFDEKERSSSTSSSKTSQEPDKIQEYYKKMHEKNKSQLQDNHYSQPQPEFGTYPRGDRLRITPSAIPPPVPPHANNNTQDRAEHLASVRAQHQRRHNDRHGQYPLEDKEDFYERKIKEREKEWMRAHQSKSKSIDDTANFEFYVVNILCSYCQM</sequence>
<evidence type="ECO:0000313" key="3">
    <source>
        <dbReference type="Proteomes" id="UP000593567"/>
    </source>
</evidence>
<dbReference type="AlphaFoldDB" id="A0A7J7K073"/>
<gene>
    <name evidence="2" type="ORF">EB796_010090</name>
</gene>
<name>A0A7J7K073_BUGNE</name>
<dbReference type="Proteomes" id="UP000593567">
    <property type="component" value="Unassembled WGS sequence"/>
</dbReference>
<feature type="compositionally biased region" description="Polar residues" evidence="1">
    <location>
        <begin position="86"/>
        <end position="97"/>
    </location>
</feature>
<evidence type="ECO:0000313" key="2">
    <source>
        <dbReference type="EMBL" id="KAF6031593.1"/>
    </source>
</evidence>
<accession>A0A7J7K073</accession>
<comment type="caution">
    <text evidence="2">The sequence shown here is derived from an EMBL/GenBank/DDBJ whole genome shotgun (WGS) entry which is preliminary data.</text>
</comment>
<reference evidence="2" key="1">
    <citation type="submission" date="2020-06" db="EMBL/GenBank/DDBJ databases">
        <title>Draft genome of Bugula neritina, a colonial animal packing powerful symbionts and potential medicines.</title>
        <authorList>
            <person name="Rayko M."/>
        </authorList>
    </citation>
    <scope>NUCLEOTIDE SEQUENCE [LARGE SCALE GENOMIC DNA]</scope>
    <source>
        <strain evidence="2">Kwan_BN1</strain>
    </source>
</reference>
<evidence type="ECO:0000256" key="1">
    <source>
        <dbReference type="SAM" id="MobiDB-lite"/>
    </source>
</evidence>
<organism evidence="2 3">
    <name type="scientific">Bugula neritina</name>
    <name type="common">Brown bryozoan</name>
    <name type="synonym">Sertularia neritina</name>
    <dbReference type="NCBI Taxonomy" id="10212"/>
    <lineage>
        <taxon>Eukaryota</taxon>
        <taxon>Metazoa</taxon>
        <taxon>Spiralia</taxon>
        <taxon>Lophotrochozoa</taxon>
        <taxon>Bryozoa</taxon>
        <taxon>Gymnolaemata</taxon>
        <taxon>Cheilostomatida</taxon>
        <taxon>Flustrina</taxon>
        <taxon>Buguloidea</taxon>
        <taxon>Bugulidae</taxon>
        <taxon>Bugula</taxon>
    </lineage>
</organism>
<feature type="compositionally biased region" description="Basic and acidic residues" evidence="1">
    <location>
        <begin position="68"/>
        <end position="85"/>
    </location>
</feature>
<keyword evidence="3" id="KW-1185">Reference proteome</keyword>